<reference evidence="2" key="1">
    <citation type="journal article" date="2020" name="bioRxiv">
        <title>Genomic and phenotypic heterogeneity of clinical isolates of the human pathogens Aspergillus fumigatus, Aspergillus lentulus and Aspergillus fumigatiaffinis.</title>
        <authorList>
            <person name="dos Santos R.A.C."/>
            <person name="Steenwyk J.L."/>
            <person name="Rivero-Menendez O."/>
            <person name="Mead M.E."/>
            <person name="Silva L.P."/>
            <person name="Bastos R.W."/>
            <person name="Alastruey-Izquierdo A."/>
            <person name="Goldman G.H."/>
            <person name="Rokas A."/>
        </authorList>
    </citation>
    <scope>NUCLEOTIDE SEQUENCE</scope>
    <source>
        <strain evidence="2">CNM-CM6805</strain>
    </source>
</reference>
<keyword evidence="1" id="KW-0732">Signal</keyword>
<organism evidence="2 3">
    <name type="scientific">Aspergillus fumigatiaffinis</name>
    <dbReference type="NCBI Taxonomy" id="340414"/>
    <lineage>
        <taxon>Eukaryota</taxon>
        <taxon>Fungi</taxon>
        <taxon>Dikarya</taxon>
        <taxon>Ascomycota</taxon>
        <taxon>Pezizomycotina</taxon>
        <taxon>Eurotiomycetes</taxon>
        <taxon>Eurotiomycetidae</taxon>
        <taxon>Eurotiales</taxon>
        <taxon>Aspergillaceae</taxon>
        <taxon>Aspergillus</taxon>
        <taxon>Aspergillus subgen. Fumigati</taxon>
    </lineage>
</organism>
<accession>A0A8H4GN42</accession>
<reference evidence="2" key="2">
    <citation type="submission" date="2020-04" db="EMBL/GenBank/DDBJ databases">
        <authorList>
            <person name="Santos R.A.C."/>
            <person name="Steenwyk J.L."/>
            <person name="Rivero-Menendez O."/>
            <person name="Mead M.E."/>
            <person name="Silva L.P."/>
            <person name="Bastos R.W."/>
            <person name="Alastruey-Izquierdo A."/>
            <person name="Goldman G.H."/>
            <person name="Rokas A."/>
        </authorList>
    </citation>
    <scope>NUCLEOTIDE SEQUENCE</scope>
    <source>
        <strain evidence="2">CNM-CM6805</strain>
    </source>
</reference>
<keyword evidence="3" id="KW-1185">Reference proteome</keyword>
<sequence>MKLAILAALSTLACAASQSYFVGGLSYDDQFTVARRAKVAPTLYRPKKNPNVLALAPKPPGKPLGSVRKARTVDTFEAKKISFACVTDQKGKTMPVNCTVLFEGTQDSHLSKFETLKYASTPRLQKVEFEGFTDLRTLGFTVQKAGEDDKLSQDVTLILDNFLYVVNSK</sequence>
<gene>
    <name evidence="2" type="ORF">CNMCM6805_008823</name>
</gene>
<protein>
    <submittedName>
        <fullName evidence="2">Uncharacterized protein</fullName>
    </submittedName>
</protein>
<dbReference type="AlphaFoldDB" id="A0A8H4GN42"/>
<proteinExistence type="predicted"/>
<evidence type="ECO:0000313" key="3">
    <source>
        <dbReference type="Proteomes" id="UP000653565"/>
    </source>
</evidence>
<name>A0A8H4GN42_9EURO</name>
<feature type="chain" id="PRO_5044154987" evidence="1">
    <location>
        <begin position="16"/>
        <end position="169"/>
    </location>
</feature>
<evidence type="ECO:0000313" key="2">
    <source>
        <dbReference type="EMBL" id="KAF4234253.1"/>
    </source>
</evidence>
<dbReference type="EMBL" id="JAAAPX010000070">
    <property type="protein sequence ID" value="KAF4234253.1"/>
    <property type="molecule type" value="Genomic_DNA"/>
</dbReference>
<comment type="caution">
    <text evidence="2">The sequence shown here is derived from an EMBL/GenBank/DDBJ whole genome shotgun (WGS) entry which is preliminary data.</text>
</comment>
<dbReference type="OrthoDB" id="4482926at2759"/>
<dbReference type="Proteomes" id="UP000653565">
    <property type="component" value="Unassembled WGS sequence"/>
</dbReference>
<feature type="signal peptide" evidence="1">
    <location>
        <begin position="1"/>
        <end position="15"/>
    </location>
</feature>
<evidence type="ECO:0000256" key="1">
    <source>
        <dbReference type="SAM" id="SignalP"/>
    </source>
</evidence>